<reference evidence="2 3" key="1">
    <citation type="journal article" date="2013" name="Mar. Genomics">
        <title>Expression of sulfatases in Rhodopirellula baltica and the diversity of sulfatases in the genus Rhodopirellula.</title>
        <authorList>
            <person name="Wegner C.E."/>
            <person name="Richter-Heitmann T."/>
            <person name="Klindworth A."/>
            <person name="Klockow C."/>
            <person name="Richter M."/>
            <person name="Achstetter T."/>
            <person name="Glockner F.O."/>
            <person name="Harder J."/>
        </authorList>
    </citation>
    <scope>NUCLEOTIDE SEQUENCE [LARGE SCALE GENOMIC DNA]</scope>
    <source>
        <strain evidence="2 3">SM41</strain>
    </source>
</reference>
<evidence type="ECO:0000313" key="3">
    <source>
        <dbReference type="Proteomes" id="UP000011885"/>
    </source>
</evidence>
<feature type="signal peptide" evidence="1">
    <location>
        <begin position="1"/>
        <end position="28"/>
    </location>
</feature>
<evidence type="ECO:0000313" key="2">
    <source>
        <dbReference type="EMBL" id="EMI53281.1"/>
    </source>
</evidence>
<accession>M5U605</accession>
<keyword evidence="1" id="KW-0732">Signal</keyword>
<proteinExistence type="predicted"/>
<feature type="chain" id="PRO_5004073244" evidence="1">
    <location>
        <begin position="29"/>
        <end position="135"/>
    </location>
</feature>
<keyword evidence="3" id="KW-1185">Reference proteome</keyword>
<name>M5U605_9BACT</name>
<sequence length="135" mass="14350">MKSPLLAVLLIVNLLACPLRCLPCGATAVADEQPATTQCHGCCHDDAASTQEQREQSSPCSDGCGMHDCICEGAVVEISGPHLPADVPLEWLVLNDVLSGFSFRSNTLLPRSSAVVSGRHSCGRDVRVAHQSWLI</sequence>
<dbReference type="AlphaFoldDB" id="M5U605"/>
<organism evidence="2 3">
    <name type="scientific">Rhodopirellula sallentina SM41</name>
    <dbReference type="NCBI Taxonomy" id="1263870"/>
    <lineage>
        <taxon>Bacteria</taxon>
        <taxon>Pseudomonadati</taxon>
        <taxon>Planctomycetota</taxon>
        <taxon>Planctomycetia</taxon>
        <taxon>Pirellulales</taxon>
        <taxon>Pirellulaceae</taxon>
        <taxon>Rhodopirellula</taxon>
    </lineage>
</organism>
<evidence type="ECO:0000256" key="1">
    <source>
        <dbReference type="SAM" id="SignalP"/>
    </source>
</evidence>
<gene>
    <name evidence="2" type="ORF">RSSM_05254</name>
</gene>
<dbReference type="EMBL" id="ANOH01000364">
    <property type="protein sequence ID" value="EMI53281.1"/>
    <property type="molecule type" value="Genomic_DNA"/>
</dbReference>
<protein>
    <submittedName>
        <fullName evidence="2">Secreted protein</fullName>
    </submittedName>
</protein>
<dbReference type="OrthoDB" id="288963at2"/>
<dbReference type="Proteomes" id="UP000011885">
    <property type="component" value="Unassembled WGS sequence"/>
</dbReference>
<comment type="caution">
    <text evidence="2">The sequence shown here is derived from an EMBL/GenBank/DDBJ whole genome shotgun (WGS) entry which is preliminary data.</text>
</comment>